<evidence type="ECO:0000256" key="4">
    <source>
        <dbReference type="ARBA" id="ARBA00022729"/>
    </source>
</evidence>
<evidence type="ECO:0000256" key="13">
    <source>
        <dbReference type="ARBA" id="ARBA00037312"/>
    </source>
</evidence>
<evidence type="ECO:0000256" key="14">
    <source>
        <dbReference type="ARBA" id="ARBA00038933"/>
    </source>
</evidence>
<sequence>MRFSASASYLFLLLGLSALSCASNVEKKGNVCTVKANGHQKDDVPNLLTAFKECGNGGTIIFPEDQSYWIAQRLNPVLNNVAIEWRGKWTFSDDLSYWRNHSYPVAFQNHAAGFVITGHNITINGYGTGGIDGNGNVWYTAEAGTTQPGRPMPFVFWNVSNVEVESFYVKDPPLWSLNIMNGTNMRFNDITCNATAVDAPYGSNWVQNTDGFDTMDATNIQLTNFVYQGGDDCIAIKPRSYNIDIQNVTCRGGNGIAIGSLGQYLEDSSVGNIKVDKVKIIRYNEDMHNSAYIKTWVGALVPQDSYESDYLPRGGGWGSVKNIIFSNFDVQGANAGPAISESSGDNGSYAGTSKMLISNIAFVNFTGWIDTSKSTTSSVSCSTVYPCYNIEFDNVVLYPQNSTTAGTGSCSYTADGGVHGLSGC</sequence>
<dbReference type="Pfam" id="PF00295">
    <property type="entry name" value="Glyco_hydro_28"/>
    <property type="match status" value="1"/>
</dbReference>
<dbReference type="GeneID" id="37077115"/>
<dbReference type="GO" id="GO:0004650">
    <property type="term" value="F:polygalacturonase activity"/>
    <property type="evidence" value="ECO:0007669"/>
    <property type="project" value="InterPro"/>
</dbReference>
<feature type="signal peptide" evidence="17">
    <location>
        <begin position="1"/>
        <end position="22"/>
    </location>
</feature>
<evidence type="ECO:0000256" key="10">
    <source>
        <dbReference type="ARBA" id="ARBA00023295"/>
    </source>
</evidence>
<accession>A0A318Z2E4</accession>
<keyword evidence="4 17" id="KW-0732">Signal</keyword>
<dbReference type="EC" id="3.2.1.67" evidence="14"/>
<keyword evidence="3" id="KW-0964">Secreted</keyword>
<reference evidence="18 19" key="1">
    <citation type="submission" date="2016-12" db="EMBL/GenBank/DDBJ databases">
        <title>The genomes of Aspergillus section Nigri reveals drivers in fungal speciation.</title>
        <authorList>
            <consortium name="DOE Joint Genome Institute"/>
            <person name="Vesth T.C."/>
            <person name="Nybo J."/>
            <person name="Theobald S."/>
            <person name="Brandl J."/>
            <person name="Frisvad J.C."/>
            <person name="Nielsen K.F."/>
            <person name="Lyhne E.K."/>
            <person name="Kogle M.E."/>
            <person name="Kuo A."/>
            <person name="Riley R."/>
            <person name="Clum A."/>
            <person name="Nolan M."/>
            <person name="Lipzen A."/>
            <person name="Salamov A."/>
            <person name="Henrissat B."/>
            <person name="Wiebenga A."/>
            <person name="De Vries R.P."/>
            <person name="Grigoriev I.V."/>
            <person name="Mortensen U.H."/>
            <person name="Andersen M.R."/>
            <person name="Baker S.E."/>
        </authorList>
    </citation>
    <scope>NUCLEOTIDE SEQUENCE [LARGE SCALE GENOMIC DNA]</scope>
    <source>
        <strain evidence="18 19">JOP 1030-1</strain>
    </source>
</reference>
<organism evidence="18 19">
    <name type="scientific">Aspergillus saccharolyticus JOP 1030-1</name>
    <dbReference type="NCBI Taxonomy" id="1450539"/>
    <lineage>
        <taxon>Eukaryota</taxon>
        <taxon>Fungi</taxon>
        <taxon>Dikarya</taxon>
        <taxon>Ascomycota</taxon>
        <taxon>Pezizomycotina</taxon>
        <taxon>Eurotiomycetes</taxon>
        <taxon>Eurotiomycetidae</taxon>
        <taxon>Eurotiales</taxon>
        <taxon>Aspergillaceae</taxon>
        <taxon>Aspergillus</taxon>
        <taxon>Aspergillus subgen. Circumdati</taxon>
    </lineage>
</organism>
<evidence type="ECO:0000256" key="7">
    <source>
        <dbReference type="ARBA" id="ARBA00023157"/>
    </source>
</evidence>
<evidence type="ECO:0000256" key="16">
    <source>
        <dbReference type="RuleBase" id="RU361169"/>
    </source>
</evidence>
<evidence type="ECO:0000256" key="8">
    <source>
        <dbReference type="ARBA" id="ARBA00023180"/>
    </source>
</evidence>
<dbReference type="InterPro" id="IPR012334">
    <property type="entry name" value="Pectin_lyas_fold"/>
</dbReference>
<dbReference type="AlphaFoldDB" id="A0A318Z2E4"/>
<comment type="catalytic activity">
    <reaction evidence="15">
        <text>[(1-&gt;4)-alpha-D-galacturonosyl](n) + H2O = alpha-D-galacturonate + [(1-&gt;4)-alpha-D-galacturonosyl](n-1)</text>
        <dbReference type="Rhea" id="RHEA:14117"/>
        <dbReference type="Rhea" id="RHEA-COMP:14570"/>
        <dbReference type="Rhea" id="RHEA-COMP:14572"/>
        <dbReference type="ChEBI" id="CHEBI:15377"/>
        <dbReference type="ChEBI" id="CHEBI:58658"/>
        <dbReference type="ChEBI" id="CHEBI:140523"/>
        <dbReference type="EC" id="3.2.1.67"/>
    </reaction>
</comment>
<keyword evidence="5" id="KW-0677">Repeat</keyword>
<evidence type="ECO:0000256" key="6">
    <source>
        <dbReference type="ARBA" id="ARBA00022801"/>
    </source>
</evidence>
<dbReference type="PANTHER" id="PTHR31736">
    <property type="match status" value="1"/>
</dbReference>
<evidence type="ECO:0000313" key="19">
    <source>
        <dbReference type="Proteomes" id="UP000248349"/>
    </source>
</evidence>
<protein>
    <recommendedName>
        <fullName evidence="14">galacturonan 1,4-alpha-galacturonidase</fullName>
        <ecNumber evidence="14">3.2.1.67</ecNumber>
    </recommendedName>
</protein>
<dbReference type="InterPro" id="IPR011050">
    <property type="entry name" value="Pectin_lyase_fold/virulence"/>
</dbReference>
<evidence type="ECO:0000256" key="12">
    <source>
        <dbReference type="ARBA" id="ARBA00023326"/>
    </source>
</evidence>
<evidence type="ECO:0000256" key="9">
    <source>
        <dbReference type="ARBA" id="ARBA00023277"/>
    </source>
</evidence>
<dbReference type="STRING" id="1450539.A0A318Z2E4"/>
<dbReference type="Proteomes" id="UP000248349">
    <property type="component" value="Unassembled WGS sequence"/>
</dbReference>
<dbReference type="GO" id="GO:0005576">
    <property type="term" value="C:extracellular region"/>
    <property type="evidence" value="ECO:0007669"/>
    <property type="project" value="UniProtKB-SubCell"/>
</dbReference>
<evidence type="ECO:0000256" key="5">
    <source>
        <dbReference type="ARBA" id="ARBA00022737"/>
    </source>
</evidence>
<keyword evidence="11" id="KW-0961">Cell wall biogenesis/degradation</keyword>
<name>A0A318Z2E4_9EURO</name>
<dbReference type="PANTHER" id="PTHR31736:SF12">
    <property type="entry name" value="EXO-POLYGALACTURONASE, PUTATIVE-RELATED"/>
    <property type="match status" value="1"/>
</dbReference>
<comment type="function">
    <text evidence="13">Specific in hydrolyzing the terminal glycosidic bond of polygalacturonic acid and oligogalacturonates.</text>
</comment>
<comment type="subcellular location">
    <subcellularLocation>
        <location evidence="1">Secreted</location>
    </subcellularLocation>
</comment>
<evidence type="ECO:0000256" key="11">
    <source>
        <dbReference type="ARBA" id="ARBA00023316"/>
    </source>
</evidence>
<dbReference type="GO" id="GO:0071555">
    <property type="term" value="P:cell wall organization"/>
    <property type="evidence" value="ECO:0007669"/>
    <property type="project" value="UniProtKB-KW"/>
</dbReference>
<dbReference type="Gene3D" id="2.160.20.10">
    <property type="entry name" value="Single-stranded right-handed beta-helix, Pectin lyase-like"/>
    <property type="match status" value="1"/>
</dbReference>
<keyword evidence="10 16" id="KW-0326">Glycosidase</keyword>
<dbReference type="SUPFAM" id="SSF51126">
    <property type="entry name" value="Pectin lyase-like"/>
    <property type="match status" value="1"/>
</dbReference>
<gene>
    <name evidence="18" type="ORF">BP01DRAFT_360291</name>
</gene>
<dbReference type="EMBL" id="KZ821263">
    <property type="protein sequence ID" value="PYH41481.1"/>
    <property type="molecule type" value="Genomic_DNA"/>
</dbReference>
<comment type="similarity">
    <text evidence="2 16">Belongs to the glycosyl hydrolase 28 family.</text>
</comment>
<feature type="chain" id="PRO_5016411195" description="galacturonan 1,4-alpha-galacturonidase" evidence="17">
    <location>
        <begin position="23"/>
        <end position="424"/>
    </location>
</feature>
<keyword evidence="9" id="KW-0119">Carbohydrate metabolism</keyword>
<evidence type="ECO:0000256" key="3">
    <source>
        <dbReference type="ARBA" id="ARBA00022525"/>
    </source>
</evidence>
<evidence type="ECO:0000256" key="17">
    <source>
        <dbReference type="SAM" id="SignalP"/>
    </source>
</evidence>
<dbReference type="InterPro" id="IPR000743">
    <property type="entry name" value="Glyco_hydro_28"/>
</dbReference>
<keyword evidence="8" id="KW-0325">Glycoprotein</keyword>
<dbReference type="GO" id="GO:0000272">
    <property type="term" value="P:polysaccharide catabolic process"/>
    <property type="evidence" value="ECO:0007669"/>
    <property type="project" value="UniProtKB-KW"/>
</dbReference>
<dbReference type="OrthoDB" id="339764at2759"/>
<dbReference type="GO" id="GO:0047911">
    <property type="term" value="F:galacturan 1,4-alpha-galacturonidase activity"/>
    <property type="evidence" value="ECO:0007669"/>
    <property type="project" value="UniProtKB-EC"/>
</dbReference>
<proteinExistence type="inferred from homology"/>
<evidence type="ECO:0000256" key="2">
    <source>
        <dbReference type="ARBA" id="ARBA00008834"/>
    </source>
</evidence>
<keyword evidence="6 16" id="KW-0378">Hydrolase</keyword>
<evidence type="ECO:0000313" key="18">
    <source>
        <dbReference type="EMBL" id="PYH41481.1"/>
    </source>
</evidence>
<keyword evidence="12" id="KW-0624">Polysaccharide degradation</keyword>
<keyword evidence="19" id="KW-1185">Reference proteome</keyword>
<evidence type="ECO:0000256" key="15">
    <source>
        <dbReference type="ARBA" id="ARBA00048766"/>
    </source>
</evidence>
<dbReference type="PROSITE" id="PS51257">
    <property type="entry name" value="PROKAR_LIPOPROTEIN"/>
    <property type="match status" value="1"/>
</dbReference>
<evidence type="ECO:0000256" key="1">
    <source>
        <dbReference type="ARBA" id="ARBA00004613"/>
    </source>
</evidence>
<dbReference type="RefSeq" id="XP_025427463.1">
    <property type="nucleotide sequence ID" value="XM_025575887.1"/>
</dbReference>
<keyword evidence="7" id="KW-1015">Disulfide bond</keyword>